<evidence type="ECO:0000313" key="2">
    <source>
        <dbReference type="EMBL" id="KAH6697383.1"/>
    </source>
</evidence>
<accession>A0A9P9AGL2</accession>
<evidence type="ECO:0000256" key="1">
    <source>
        <dbReference type="SAM" id="MobiDB-lite"/>
    </source>
</evidence>
<comment type="caution">
    <text evidence="2">The sequence shown here is derived from an EMBL/GenBank/DDBJ whole genome shotgun (WGS) entry which is preliminary data.</text>
</comment>
<feature type="region of interest" description="Disordered" evidence="1">
    <location>
        <begin position="112"/>
        <end position="139"/>
    </location>
</feature>
<feature type="region of interest" description="Disordered" evidence="1">
    <location>
        <begin position="233"/>
        <end position="270"/>
    </location>
</feature>
<dbReference type="Proteomes" id="UP000770015">
    <property type="component" value="Unassembled WGS sequence"/>
</dbReference>
<reference evidence="2" key="1">
    <citation type="journal article" date="2021" name="Nat. Commun.">
        <title>Genetic determinants of endophytism in the Arabidopsis root mycobiome.</title>
        <authorList>
            <person name="Mesny F."/>
            <person name="Miyauchi S."/>
            <person name="Thiergart T."/>
            <person name="Pickel B."/>
            <person name="Atanasova L."/>
            <person name="Karlsson M."/>
            <person name="Huettel B."/>
            <person name="Barry K.W."/>
            <person name="Haridas S."/>
            <person name="Chen C."/>
            <person name="Bauer D."/>
            <person name="Andreopoulos W."/>
            <person name="Pangilinan J."/>
            <person name="LaButti K."/>
            <person name="Riley R."/>
            <person name="Lipzen A."/>
            <person name="Clum A."/>
            <person name="Drula E."/>
            <person name="Henrissat B."/>
            <person name="Kohler A."/>
            <person name="Grigoriev I.V."/>
            <person name="Martin F.M."/>
            <person name="Hacquard S."/>
        </authorList>
    </citation>
    <scope>NUCLEOTIDE SEQUENCE</scope>
    <source>
        <strain evidence="2">MPI-SDFR-AT-0117</strain>
    </source>
</reference>
<gene>
    <name evidence="2" type="ORF">F5X68DRAFT_4256</name>
</gene>
<organism evidence="2 3">
    <name type="scientific">Plectosphaerella plurivora</name>
    <dbReference type="NCBI Taxonomy" id="936078"/>
    <lineage>
        <taxon>Eukaryota</taxon>
        <taxon>Fungi</taxon>
        <taxon>Dikarya</taxon>
        <taxon>Ascomycota</taxon>
        <taxon>Pezizomycotina</taxon>
        <taxon>Sordariomycetes</taxon>
        <taxon>Hypocreomycetidae</taxon>
        <taxon>Glomerellales</taxon>
        <taxon>Plectosphaerellaceae</taxon>
        <taxon>Plectosphaerella</taxon>
    </lineage>
</organism>
<dbReference type="OrthoDB" id="5367448at2759"/>
<feature type="compositionally biased region" description="Basic and acidic residues" evidence="1">
    <location>
        <begin position="114"/>
        <end position="125"/>
    </location>
</feature>
<name>A0A9P9AGL2_9PEZI</name>
<feature type="compositionally biased region" description="Basic and acidic residues" evidence="1">
    <location>
        <begin position="251"/>
        <end position="263"/>
    </location>
</feature>
<proteinExistence type="predicted"/>
<keyword evidence="3" id="KW-1185">Reference proteome</keyword>
<dbReference type="EMBL" id="JAGSXJ010000001">
    <property type="protein sequence ID" value="KAH6697383.1"/>
    <property type="molecule type" value="Genomic_DNA"/>
</dbReference>
<evidence type="ECO:0000313" key="3">
    <source>
        <dbReference type="Proteomes" id="UP000770015"/>
    </source>
</evidence>
<protein>
    <submittedName>
        <fullName evidence="2">Uncharacterized protein</fullName>
    </submittedName>
</protein>
<sequence>MLTPPMNFPGVGRDVVRTLSKVASLRTVLIKVRPAPVKLSERRAVLNALQQIVKVEVFRKTTPSSFVSVLKSQDDMKRLIDRSPLEFSMVTEKPSTGVISFLTSAPSTNAVIENKAESPDKKPDDVSASQARKAAADDKTERRRFTVDIWHKQAYVHASAIRASPLHGPWPPAGKMELESFLKADMPDNIATRGLSDWETGGQVPDAENAKKLEDVLFGHVAVDVVKRAVQDRRKRKKMKENRPPVMDGLLHMRRDSNRKIIEPPEDPTA</sequence>
<dbReference type="AlphaFoldDB" id="A0A9P9AGL2"/>